<proteinExistence type="predicted"/>
<protein>
    <recommendedName>
        <fullName evidence="3">cysteine synthase</fullName>
        <ecNumber evidence="3">2.5.1.47</ecNumber>
    </recommendedName>
</protein>
<accession>A0A127F666</accession>
<dbReference type="InterPro" id="IPR001216">
    <property type="entry name" value="P-phosphate_BS"/>
</dbReference>
<dbReference type="FunFam" id="3.40.50.1100:FF:000011">
    <property type="entry name" value="Cysteine synthase (o-acetylserine)"/>
    <property type="match status" value="1"/>
</dbReference>
<dbReference type="PROSITE" id="PS00901">
    <property type="entry name" value="CYS_SYNTHASE"/>
    <property type="match status" value="1"/>
</dbReference>
<reference evidence="10 11" key="1">
    <citation type="submission" date="2015-06" db="EMBL/GenBank/DDBJ databases">
        <title>A Comprehensive Approach to Explore the Metabolic and Phylogenetic Diversity of Bacterial Steroid Degradation in the Environment: Testosterone as an Example.</title>
        <authorList>
            <person name="Yang F.-C."/>
            <person name="Chen Y.-L."/>
            <person name="Yu C.-P."/>
            <person name="Tang S.-L."/>
            <person name="Wang P.-H."/>
            <person name="Ismail W."/>
            <person name="Wang C.-H."/>
            <person name="Yang C.-Y."/>
            <person name="Chiang Y.-R."/>
        </authorList>
    </citation>
    <scope>NUCLEOTIDE SEQUENCE [LARGE SCALE GENOMIC DNA]</scope>
    <source>
        <strain evidence="10 11">DSM 18526</strain>
    </source>
</reference>
<keyword evidence="11" id="KW-1185">Reference proteome</keyword>
<evidence type="ECO:0000313" key="10">
    <source>
        <dbReference type="EMBL" id="AMN45946.1"/>
    </source>
</evidence>
<dbReference type="InterPro" id="IPR001926">
    <property type="entry name" value="TrpB-like_PALP"/>
</dbReference>
<feature type="domain" description="Tryptophan synthase beta chain-like PALP" evidence="9">
    <location>
        <begin position="25"/>
        <end position="322"/>
    </location>
</feature>
<keyword evidence="6" id="KW-0663">Pyridoxal phosphate</keyword>
<dbReference type="RefSeq" id="WP_083536368.1">
    <property type="nucleotide sequence ID" value="NZ_CP011971.1"/>
</dbReference>
<evidence type="ECO:0000256" key="8">
    <source>
        <dbReference type="ARBA" id="ARBA00047931"/>
    </source>
</evidence>
<dbReference type="InterPro" id="IPR050214">
    <property type="entry name" value="Cys_Synth/Cystath_Beta-Synth"/>
</dbReference>
<evidence type="ECO:0000256" key="2">
    <source>
        <dbReference type="ARBA" id="ARBA00004962"/>
    </source>
</evidence>
<dbReference type="Proteomes" id="UP000070250">
    <property type="component" value="Chromosome"/>
</dbReference>
<dbReference type="CDD" id="cd01561">
    <property type="entry name" value="CBS_like"/>
    <property type="match status" value="1"/>
</dbReference>
<comment type="cofactor">
    <cofactor evidence="1">
        <name>pyridoxal 5'-phosphate</name>
        <dbReference type="ChEBI" id="CHEBI:597326"/>
    </cofactor>
</comment>
<dbReference type="InterPro" id="IPR036052">
    <property type="entry name" value="TrpB-like_PALP_sf"/>
</dbReference>
<organism evidence="10 11">
    <name type="scientific">Steroidobacter denitrificans</name>
    <dbReference type="NCBI Taxonomy" id="465721"/>
    <lineage>
        <taxon>Bacteria</taxon>
        <taxon>Pseudomonadati</taxon>
        <taxon>Pseudomonadota</taxon>
        <taxon>Gammaproteobacteria</taxon>
        <taxon>Steroidobacterales</taxon>
        <taxon>Steroidobacteraceae</taxon>
        <taxon>Steroidobacter</taxon>
    </lineage>
</organism>
<keyword evidence="7" id="KW-0809">Transit peptide</keyword>
<dbReference type="AlphaFoldDB" id="A0A127F666"/>
<evidence type="ECO:0000256" key="4">
    <source>
        <dbReference type="ARBA" id="ARBA00022605"/>
    </source>
</evidence>
<sequence length="374" mass="40014">MSIRSIDAPGCRHGGERRIEQGFAGAIGNTPLIRLRRFSADTGCEILGKAEFMNPGGSVKDRAALAIIEDAERNGHLLPGGAVVEGTAGNTGIGLAHVCNARGYRCVIVMPDNQSNEKYQTIETLGAEVLRVKAVPYSDPNHYQKIAGRLALEIPGAVWANQFDNIANRNVHERVTGPEIWQQTHGRIDAFVAATGTGGTLGGISRALKKYRNDRDADVRVYLADPQGSSLYHWRRYGELKPTGCGSITEGIGIGRVTANLEGSPLDDAVHVTDIECVRTVYQLLRDEGLFLGSTSGVNVAAAVQIARQLGPGHTIVTILCDGGAKYQSRLFNRKWLSGKGLLDAAGLGEPLSPIIQPSLAEQPRAAHPTRLSA</sequence>
<dbReference type="SUPFAM" id="SSF53686">
    <property type="entry name" value="Tryptophan synthase beta subunit-like PLP-dependent enzymes"/>
    <property type="match status" value="1"/>
</dbReference>
<dbReference type="KEGG" id="sdf:ACG33_02225"/>
<dbReference type="OrthoDB" id="9805733at2"/>
<evidence type="ECO:0000256" key="1">
    <source>
        <dbReference type="ARBA" id="ARBA00001933"/>
    </source>
</evidence>
<dbReference type="EC" id="2.5.1.47" evidence="3"/>
<dbReference type="GO" id="GO:0004124">
    <property type="term" value="F:cysteine synthase activity"/>
    <property type="evidence" value="ECO:0007669"/>
    <property type="project" value="UniProtKB-EC"/>
</dbReference>
<dbReference type="Gene3D" id="3.40.50.1100">
    <property type="match status" value="2"/>
</dbReference>
<name>A0A127F666_STEDE</name>
<evidence type="ECO:0000256" key="7">
    <source>
        <dbReference type="ARBA" id="ARBA00022946"/>
    </source>
</evidence>
<keyword evidence="4" id="KW-0028">Amino-acid biosynthesis</keyword>
<evidence type="ECO:0000256" key="3">
    <source>
        <dbReference type="ARBA" id="ARBA00012681"/>
    </source>
</evidence>
<comment type="catalytic activity">
    <reaction evidence="8">
        <text>O-acetyl-L-serine + hydrogen sulfide = L-cysteine + acetate</text>
        <dbReference type="Rhea" id="RHEA:14829"/>
        <dbReference type="ChEBI" id="CHEBI:29919"/>
        <dbReference type="ChEBI" id="CHEBI:30089"/>
        <dbReference type="ChEBI" id="CHEBI:35235"/>
        <dbReference type="ChEBI" id="CHEBI:58340"/>
        <dbReference type="EC" id="2.5.1.47"/>
    </reaction>
</comment>
<comment type="pathway">
    <text evidence="2">Amino-acid biosynthesis; L-cysteine biosynthesis; L-cysteine from L-serine: step 2/2.</text>
</comment>
<dbReference type="PANTHER" id="PTHR10314">
    <property type="entry name" value="CYSTATHIONINE BETA-SYNTHASE"/>
    <property type="match status" value="1"/>
</dbReference>
<gene>
    <name evidence="10" type="ORF">ACG33_02225</name>
</gene>
<dbReference type="EMBL" id="CP011971">
    <property type="protein sequence ID" value="AMN45946.1"/>
    <property type="molecule type" value="Genomic_DNA"/>
</dbReference>
<dbReference type="STRING" id="465721.ACG33_02225"/>
<evidence type="ECO:0000259" key="9">
    <source>
        <dbReference type="Pfam" id="PF00291"/>
    </source>
</evidence>
<dbReference type="NCBIfam" id="NF007989">
    <property type="entry name" value="PRK10717.1"/>
    <property type="match status" value="1"/>
</dbReference>
<dbReference type="PATRIC" id="fig|465721.4.peg.483"/>
<evidence type="ECO:0000256" key="5">
    <source>
        <dbReference type="ARBA" id="ARBA00022679"/>
    </source>
</evidence>
<dbReference type="Pfam" id="PF00291">
    <property type="entry name" value="PALP"/>
    <property type="match status" value="1"/>
</dbReference>
<dbReference type="GO" id="GO:0006535">
    <property type="term" value="P:cysteine biosynthetic process from serine"/>
    <property type="evidence" value="ECO:0007669"/>
    <property type="project" value="InterPro"/>
</dbReference>
<keyword evidence="5" id="KW-0808">Transferase</keyword>
<evidence type="ECO:0000313" key="11">
    <source>
        <dbReference type="Proteomes" id="UP000070250"/>
    </source>
</evidence>
<evidence type="ECO:0000256" key="6">
    <source>
        <dbReference type="ARBA" id="ARBA00022898"/>
    </source>
</evidence>